<keyword evidence="5" id="KW-1185">Reference proteome</keyword>
<sequence>MKNKLVFAYLFLQLGLLGLHAQKDNTKVVLITLDGFRWQELFTGADASLISNKTYVHDTTGLKTKFWRETAEQRREALLPFVWTQIVDQGQIHGNRALGSKVDLTNTMWFSFPGYNEILTGKADDIRITSNKKINNPNTTFLEIANNDGRYKGKVAAFGSWDVFPFIINEERSGVPVNAGFELAKGDDLTEREQFLNELQPSVPSPWSSVRLDAFTHHYAMEEMKKNHPELLYIAYGETDDFAHDGDYEAYLNSAHTTDAFIKKVWEFTQQDPFYKDNTLFIVTTDHGRGTMPLKTWKSHGDEINGSGSVWMILFGKGVSDKGEVAHEEQLFSNQIAPTILKTLDLKVPTGDMPGKVLKLN</sequence>
<accession>A0A316EPL8</accession>
<evidence type="ECO:0000259" key="1">
    <source>
        <dbReference type="Pfam" id="PF01676"/>
    </source>
</evidence>
<dbReference type="SUPFAM" id="SSF53649">
    <property type="entry name" value="Alkaline phosphatase-like"/>
    <property type="match status" value="1"/>
</dbReference>
<dbReference type="AlphaFoldDB" id="A0A316EPL8"/>
<dbReference type="InterPro" id="IPR017850">
    <property type="entry name" value="Alkaline_phosphatase_core_sf"/>
</dbReference>
<dbReference type="OrthoDB" id="9791578at2"/>
<dbReference type="Proteomes" id="UP000245667">
    <property type="component" value="Unassembled WGS sequence"/>
</dbReference>
<evidence type="ECO:0000313" key="5">
    <source>
        <dbReference type="Proteomes" id="UP000651837"/>
    </source>
</evidence>
<dbReference type="EMBL" id="QGGQ01000002">
    <property type="protein sequence ID" value="PWK24970.1"/>
    <property type="molecule type" value="Genomic_DNA"/>
</dbReference>
<dbReference type="Proteomes" id="UP000651837">
    <property type="component" value="Unassembled WGS sequence"/>
</dbReference>
<dbReference type="GO" id="GO:0003824">
    <property type="term" value="F:catalytic activity"/>
    <property type="evidence" value="ECO:0007669"/>
    <property type="project" value="InterPro"/>
</dbReference>
<dbReference type="InterPro" id="IPR006124">
    <property type="entry name" value="Metalloenzyme"/>
</dbReference>
<comment type="caution">
    <text evidence="3">The sequence shown here is derived from an EMBL/GenBank/DDBJ whole genome shotgun (WGS) entry which is preliminary data.</text>
</comment>
<dbReference type="Pfam" id="PF01676">
    <property type="entry name" value="Metalloenzyme"/>
    <property type="match status" value="1"/>
</dbReference>
<name>A0A316EPL8_9FLAO</name>
<dbReference type="RefSeq" id="WP_109649494.1">
    <property type="nucleotide sequence ID" value="NZ_JACWLN010000001.1"/>
</dbReference>
<dbReference type="Gene3D" id="3.40.720.10">
    <property type="entry name" value="Alkaline Phosphatase, subunit A"/>
    <property type="match status" value="1"/>
</dbReference>
<reference evidence="3 4" key="1">
    <citation type="submission" date="2018-05" db="EMBL/GenBank/DDBJ databases">
        <title>Genomic Encyclopedia of Archaeal and Bacterial Type Strains, Phase II (KMG-II): from individual species to whole genera.</title>
        <authorList>
            <person name="Goeker M."/>
        </authorList>
    </citation>
    <scope>NUCLEOTIDE SEQUENCE [LARGE SCALE GENOMIC DNA]</scope>
    <source>
        <strain evidence="3 4">DSM 23514</strain>
    </source>
</reference>
<proteinExistence type="predicted"/>
<evidence type="ECO:0000313" key="2">
    <source>
        <dbReference type="EMBL" id="MBD1259408.1"/>
    </source>
</evidence>
<protein>
    <submittedName>
        <fullName evidence="3">Phosphoglycerate mutase</fullName>
    </submittedName>
    <submittedName>
        <fullName evidence="2">Sulfatase-like hydrolase/transferase</fullName>
    </submittedName>
</protein>
<reference evidence="2 5" key="2">
    <citation type="submission" date="2020-07" db="EMBL/GenBank/DDBJ databases">
        <title>The draft genome sequence of Maribacter polysiphoniae KCTC 22021.</title>
        <authorList>
            <person name="Mu L."/>
        </authorList>
    </citation>
    <scope>NUCLEOTIDE SEQUENCE [LARGE SCALE GENOMIC DNA]</scope>
    <source>
        <strain evidence="2 5">KCTC 22021</strain>
    </source>
</reference>
<evidence type="ECO:0000313" key="3">
    <source>
        <dbReference type="EMBL" id="PWK24970.1"/>
    </source>
</evidence>
<dbReference type="EMBL" id="JACWLN010000001">
    <property type="protein sequence ID" value="MBD1259408.1"/>
    <property type="molecule type" value="Genomic_DNA"/>
</dbReference>
<evidence type="ECO:0000313" key="4">
    <source>
        <dbReference type="Proteomes" id="UP000245667"/>
    </source>
</evidence>
<gene>
    <name evidence="2" type="ORF">HZY62_02325</name>
    <name evidence="3" type="ORF">LX92_01339</name>
</gene>
<feature type="domain" description="Metalloenzyme" evidence="1">
    <location>
        <begin position="219"/>
        <end position="347"/>
    </location>
</feature>
<organism evidence="3 4">
    <name type="scientific">Maribacter polysiphoniae</name>
    <dbReference type="NCBI Taxonomy" id="429344"/>
    <lineage>
        <taxon>Bacteria</taxon>
        <taxon>Pseudomonadati</taxon>
        <taxon>Bacteroidota</taxon>
        <taxon>Flavobacteriia</taxon>
        <taxon>Flavobacteriales</taxon>
        <taxon>Flavobacteriaceae</taxon>
        <taxon>Maribacter</taxon>
    </lineage>
</organism>
<dbReference type="GO" id="GO:0046872">
    <property type="term" value="F:metal ion binding"/>
    <property type="evidence" value="ECO:0007669"/>
    <property type="project" value="InterPro"/>
</dbReference>